<evidence type="ECO:0000313" key="1">
    <source>
        <dbReference type="EMBL" id="MFC7669013.1"/>
    </source>
</evidence>
<keyword evidence="2" id="KW-1185">Reference proteome</keyword>
<accession>A0ABW2U6A4</accession>
<dbReference type="RefSeq" id="WP_380204528.1">
    <property type="nucleotide sequence ID" value="NZ_JBHTEK010000001.1"/>
</dbReference>
<reference evidence="2" key="1">
    <citation type="journal article" date="2019" name="Int. J. Syst. Evol. Microbiol.">
        <title>The Global Catalogue of Microorganisms (GCM) 10K type strain sequencing project: providing services to taxonomists for standard genome sequencing and annotation.</title>
        <authorList>
            <consortium name="The Broad Institute Genomics Platform"/>
            <consortium name="The Broad Institute Genome Sequencing Center for Infectious Disease"/>
            <person name="Wu L."/>
            <person name="Ma J."/>
        </authorList>
    </citation>
    <scope>NUCLEOTIDE SEQUENCE [LARGE SCALE GENOMIC DNA]</scope>
    <source>
        <strain evidence="2">JCM 19635</strain>
    </source>
</reference>
<comment type="caution">
    <text evidence="1">The sequence shown here is derived from an EMBL/GenBank/DDBJ whole genome shotgun (WGS) entry which is preliminary data.</text>
</comment>
<protein>
    <submittedName>
        <fullName evidence="1">Uncharacterized protein</fullName>
    </submittedName>
</protein>
<evidence type="ECO:0000313" key="2">
    <source>
        <dbReference type="Proteomes" id="UP001596513"/>
    </source>
</evidence>
<dbReference type="EMBL" id="JBHTEK010000001">
    <property type="protein sequence ID" value="MFC7669013.1"/>
    <property type="molecule type" value="Genomic_DNA"/>
</dbReference>
<sequence>MRYKNISKVQVSVRSKNKSSQIRDTKLVKVLGGTIIDIPELPHPRIPSTLPNREAIIRAQKSGRLRDYLCLSKAWFPASQIPSYEYALSEYVGNTGRSESERCKGQELKCLVRFEDSSLDKIDYVFTAPPKLSYQSEMGVSYDFYLITKQVEAELEADFKRLAIKHPGFLQIDLLINLFDDSLITTLKNLRSENDCFSRKSGLRFRYDYLSSGQMVAKSDYGHLLYHCSSELALGLPNKDKTDSSLDMCFEREEVLRRGFTHGPVSYSYSRKIEYCESRADLFIDNRSKKYVSR</sequence>
<gene>
    <name evidence="1" type="ORF">ACFQT0_17880</name>
</gene>
<organism evidence="1 2">
    <name type="scientific">Hymenobacter humi</name>
    <dbReference type="NCBI Taxonomy" id="1411620"/>
    <lineage>
        <taxon>Bacteria</taxon>
        <taxon>Pseudomonadati</taxon>
        <taxon>Bacteroidota</taxon>
        <taxon>Cytophagia</taxon>
        <taxon>Cytophagales</taxon>
        <taxon>Hymenobacteraceae</taxon>
        <taxon>Hymenobacter</taxon>
    </lineage>
</organism>
<dbReference type="Proteomes" id="UP001596513">
    <property type="component" value="Unassembled WGS sequence"/>
</dbReference>
<name>A0ABW2U6A4_9BACT</name>
<proteinExistence type="predicted"/>